<dbReference type="InParanoid" id="A0A2V0PCU5"/>
<dbReference type="STRING" id="307507.A0A2V0PCU5"/>
<keyword evidence="1" id="KW-0677">Repeat</keyword>
<dbReference type="PRINTS" id="PR00633">
    <property type="entry name" value="RCCNDNSATION"/>
</dbReference>
<feature type="repeat" description="RCC1" evidence="2">
    <location>
        <begin position="268"/>
        <end position="329"/>
    </location>
</feature>
<dbReference type="EMBL" id="BDRX01000058">
    <property type="protein sequence ID" value="GBF94987.1"/>
    <property type="molecule type" value="Genomic_DNA"/>
</dbReference>
<feature type="domain" description="HYR" evidence="4">
    <location>
        <begin position="958"/>
        <end position="1052"/>
    </location>
</feature>
<dbReference type="AlphaFoldDB" id="A0A2V0PCU5"/>
<evidence type="ECO:0000256" key="3">
    <source>
        <dbReference type="SAM" id="MobiDB-lite"/>
    </source>
</evidence>
<proteinExistence type="predicted"/>
<feature type="domain" description="HYR" evidence="4">
    <location>
        <begin position="683"/>
        <end position="766"/>
    </location>
</feature>
<reference evidence="5 6" key="1">
    <citation type="journal article" date="2018" name="Sci. Rep.">
        <title>Raphidocelis subcapitata (=Pseudokirchneriella subcapitata) provides an insight into genome evolution and environmental adaptations in the Sphaeropleales.</title>
        <authorList>
            <person name="Suzuki S."/>
            <person name="Yamaguchi H."/>
            <person name="Nakajima N."/>
            <person name="Kawachi M."/>
        </authorList>
    </citation>
    <scope>NUCLEOTIDE SEQUENCE [LARGE SCALE GENOMIC DNA]</scope>
    <source>
        <strain evidence="5 6">NIES-35</strain>
    </source>
</reference>
<dbReference type="PANTHER" id="PTHR24273:SF32">
    <property type="entry name" value="HYALIN"/>
    <property type="match status" value="1"/>
</dbReference>
<dbReference type="SUPFAM" id="SSF50985">
    <property type="entry name" value="RCC1/BLIP-II"/>
    <property type="match status" value="1"/>
</dbReference>
<feature type="region of interest" description="Disordered" evidence="3">
    <location>
        <begin position="1"/>
        <end position="20"/>
    </location>
</feature>
<feature type="repeat" description="RCC1" evidence="2">
    <location>
        <begin position="330"/>
        <end position="384"/>
    </location>
</feature>
<dbReference type="OrthoDB" id="70707at2759"/>
<sequence length="1059" mass="103893">MYRPAGPDHPTDKPARFQQPHLPQTLQLSGVPMVAAARRSGGPAAAAACCLVMLLAAAPAAASRAALRSPAGRTLLQDQSSCCARIQYEASAGATVSCDASGLLLTVTSVEGAATAATVRVAGRDGSTAALNGAVLDAGTCSRRTGAAAWAVSGDTISLALAAGDGRVRPCTNGADGSCVGSATKPAVATTALSVRHACSIRTSDGAVLCSGDNSLGQIGNNAAAPFYDTLQAVAKPSGAGILTGATAVAAAGRSGGSGHTCACLQTGEAVCWGQNSVGQLAANAPLSATASNRRPLFVVTAEGASAPRLAGCAAVAANFNHTVFLTAGGDVYTAGSSVYNQLGLGFAAGNRNYAALVPRASLNGRAAVSVAAGAQFSCAVVDNGEVFCLGFNIVGQLGRNTPKRGAASGWGRVSGLVDATSVVAGDSFACALRRGGRVSCWGGGWAAGNNTNGAVIAPVEVLSGGAESVTAGSLHACALMSDRGAMCWGAGTKGQLGNGAVVNYIPAPSRATQLPSAVVIAAGGETTCVVNGAGRRTCVGANQSGQMAKAAPTRTGGPAAVATIVPAALGATTFAVPPPLVAVSGAGGSCSLGMRLAVANVCDYTPPVFDASTLVNRTLEATSAAGAVAAFEVTATDDMTPPVVACTPASPAQLPLGSHTVNCSASDGRTAPVYATFKVNVVDTTPPAMGQVPENITLNVDTPATTYAVTYTPPTATDAAGAAAVACAPAPGAAFPVNAQTLVTCTATDAQGLTASASFSVSIIDNTPPEIVTPPDFAVEATSAAGALWEDPAAPPPAFGAVYYDGGADTAALIPACSAVGPDGAALPACAQAPCAFPMGVSTVTCAAADANGNAAAPASFKVTVADTTAPALLANAAGGAPVAAAGPDGAVLPAGYLSIFAADEVSGAVPVTATIKGVRVDLTTYLFPIGSTEVVVSAVDAAGNVAAPLSVTVVVADLSPPAIKVQNEGNRGLTTTIKATTDTETDTSAIVTWNNKVKCKASDTIDRNPTVVYSPASGSIFPLGETEVTCTATDASGNATVEKFMVLVQPDTKNNPK</sequence>
<evidence type="ECO:0000313" key="6">
    <source>
        <dbReference type="Proteomes" id="UP000247498"/>
    </source>
</evidence>
<dbReference type="Gene3D" id="2.130.10.30">
    <property type="entry name" value="Regulator of chromosome condensation 1/beta-lactamase-inhibitor protein II"/>
    <property type="match status" value="2"/>
</dbReference>
<keyword evidence="6" id="KW-1185">Reference proteome</keyword>
<protein>
    <recommendedName>
        <fullName evidence="4">HYR domain-containing protein</fullName>
    </recommendedName>
</protein>
<dbReference type="PROSITE" id="PS50825">
    <property type="entry name" value="HYR"/>
    <property type="match status" value="2"/>
</dbReference>
<evidence type="ECO:0000313" key="5">
    <source>
        <dbReference type="EMBL" id="GBF94987.1"/>
    </source>
</evidence>
<dbReference type="InterPro" id="IPR009091">
    <property type="entry name" value="RCC1/BLIP-II"/>
</dbReference>
<dbReference type="Proteomes" id="UP000247498">
    <property type="component" value="Unassembled WGS sequence"/>
</dbReference>
<comment type="caution">
    <text evidence="5">The sequence shown here is derived from an EMBL/GenBank/DDBJ whole genome shotgun (WGS) entry which is preliminary data.</text>
</comment>
<dbReference type="PROSITE" id="PS50012">
    <property type="entry name" value="RCC1_3"/>
    <property type="match status" value="2"/>
</dbReference>
<dbReference type="PANTHER" id="PTHR24273">
    <property type="entry name" value="FI04643P-RELATED"/>
    <property type="match status" value="1"/>
</dbReference>
<gene>
    <name evidence="5" type="ORF">Rsub_07488</name>
</gene>
<dbReference type="InterPro" id="IPR000408">
    <property type="entry name" value="Reg_chr_condens"/>
</dbReference>
<dbReference type="InterPro" id="IPR003410">
    <property type="entry name" value="HYR_dom"/>
</dbReference>
<evidence type="ECO:0000259" key="4">
    <source>
        <dbReference type="PROSITE" id="PS50825"/>
    </source>
</evidence>
<dbReference type="Pfam" id="PF13540">
    <property type="entry name" value="RCC1_2"/>
    <property type="match status" value="4"/>
</dbReference>
<accession>A0A2V0PCU5</accession>
<evidence type="ECO:0000256" key="2">
    <source>
        <dbReference type="PROSITE-ProRule" id="PRU00235"/>
    </source>
</evidence>
<name>A0A2V0PCU5_9CHLO</name>
<evidence type="ECO:0000256" key="1">
    <source>
        <dbReference type="ARBA" id="ARBA00022737"/>
    </source>
</evidence>
<dbReference type="Pfam" id="PF02494">
    <property type="entry name" value="HYR"/>
    <property type="match status" value="2"/>
</dbReference>
<organism evidence="5 6">
    <name type="scientific">Raphidocelis subcapitata</name>
    <dbReference type="NCBI Taxonomy" id="307507"/>
    <lineage>
        <taxon>Eukaryota</taxon>
        <taxon>Viridiplantae</taxon>
        <taxon>Chlorophyta</taxon>
        <taxon>core chlorophytes</taxon>
        <taxon>Chlorophyceae</taxon>
        <taxon>CS clade</taxon>
        <taxon>Sphaeropleales</taxon>
        <taxon>Selenastraceae</taxon>
        <taxon>Raphidocelis</taxon>
    </lineage>
</organism>